<keyword evidence="5" id="KW-0029">Amino-acid transport</keyword>
<feature type="transmembrane region" description="Helical" evidence="8">
    <location>
        <begin position="174"/>
        <end position="196"/>
    </location>
</feature>
<feature type="transmembrane region" description="Helical" evidence="8">
    <location>
        <begin position="234"/>
        <end position="257"/>
    </location>
</feature>
<feature type="transmembrane region" description="Helical" evidence="8">
    <location>
        <begin position="463"/>
        <end position="484"/>
    </location>
</feature>
<feature type="transmembrane region" description="Helical" evidence="8">
    <location>
        <begin position="404"/>
        <end position="424"/>
    </location>
</feature>
<feature type="transmembrane region" description="Helical" evidence="8">
    <location>
        <begin position="430"/>
        <end position="451"/>
    </location>
</feature>
<evidence type="ECO:0000256" key="1">
    <source>
        <dbReference type="ARBA" id="ARBA00004141"/>
    </source>
</evidence>
<comment type="similarity">
    <text evidence="2">Belongs to the amino acid/polyamine transporter 2 family.</text>
</comment>
<evidence type="ECO:0000256" key="7">
    <source>
        <dbReference type="ARBA" id="ARBA00023136"/>
    </source>
</evidence>
<evidence type="ECO:0000256" key="5">
    <source>
        <dbReference type="ARBA" id="ARBA00022970"/>
    </source>
</evidence>
<name>A0ABR2WXL1_9FUNG</name>
<proteinExistence type="inferred from homology"/>
<keyword evidence="4 8" id="KW-0812">Transmembrane</keyword>
<keyword evidence="6 8" id="KW-1133">Transmembrane helix</keyword>
<comment type="caution">
    <text evidence="10">The sequence shown here is derived from an EMBL/GenBank/DDBJ whole genome shotgun (WGS) entry which is preliminary data.</text>
</comment>
<keyword evidence="7 8" id="KW-0472">Membrane</keyword>
<evidence type="ECO:0000256" key="3">
    <source>
        <dbReference type="ARBA" id="ARBA00022448"/>
    </source>
</evidence>
<reference evidence="10 11" key="1">
    <citation type="submission" date="2023-04" db="EMBL/GenBank/DDBJ databases">
        <title>Genome of Basidiobolus ranarum AG-B5.</title>
        <authorList>
            <person name="Stajich J.E."/>
            <person name="Carter-House D."/>
            <person name="Gryganskyi A."/>
        </authorList>
    </citation>
    <scope>NUCLEOTIDE SEQUENCE [LARGE SCALE GENOMIC DNA]</scope>
    <source>
        <strain evidence="10 11">AG-B5</strain>
    </source>
</reference>
<dbReference type="InterPro" id="IPR013057">
    <property type="entry name" value="AA_transpt_TM"/>
</dbReference>
<feature type="transmembrane region" description="Helical" evidence="8">
    <location>
        <begin position="359"/>
        <end position="383"/>
    </location>
</feature>
<feature type="transmembrane region" description="Helical" evidence="8">
    <location>
        <begin position="277"/>
        <end position="299"/>
    </location>
</feature>
<evidence type="ECO:0000256" key="8">
    <source>
        <dbReference type="SAM" id="Phobius"/>
    </source>
</evidence>
<feature type="transmembrane region" description="Helical" evidence="8">
    <location>
        <begin position="127"/>
        <end position="147"/>
    </location>
</feature>
<comment type="subcellular location">
    <subcellularLocation>
        <location evidence="1">Membrane</location>
        <topology evidence="1">Multi-pass membrane protein</topology>
    </subcellularLocation>
</comment>
<protein>
    <recommendedName>
        <fullName evidence="9">Amino acid transporter transmembrane domain-containing protein</fullName>
    </recommendedName>
</protein>
<keyword evidence="3" id="KW-0813">Transport</keyword>
<gene>
    <name evidence="10" type="ORF">K7432_004867</name>
</gene>
<evidence type="ECO:0000256" key="6">
    <source>
        <dbReference type="ARBA" id="ARBA00022989"/>
    </source>
</evidence>
<feature type="transmembrane region" description="Helical" evidence="8">
    <location>
        <begin position="208"/>
        <end position="227"/>
    </location>
</feature>
<evidence type="ECO:0000256" key="2">
    <source>
        <dbReference type="ARBA" id="ARBA00008066"/>
    </source>
</evidence>
<evidence type="ECO:0000256" key="4">
    <source>
        <dbReference type="ARBA" id="ARBA00022692"/>
    </source>
</evidence>
<feature type="domain" description="Amino acid transporter transmembrane" evidence="9">
    <location>
        <begin position="95"/>
        <end position="481"/>
    </location>
</feature>
<evidence type="ECO:0000259" key="9">
    <source>
        <dbReference type="Pfam" id="PF01490"/>
    </source>
</evidence>
<dbReference type="EMBL" id="JASJQH010000177">
    <property type="protein sequence ID" value="KAK9766217.1"/>
    <property type="molecule type" value="Genomic_DNA"/>
</dbReference>
<accession>A0ABR2WXL1</accession>
<dbReference type="PANTHER" id="PTHR22950:SF692">
    <property type="entry name" value="TRANSMEMBRANE AMINO ACID TRANSPORTER FAMILY PROTEIN"/>
    <property type="match status" value="1"/>
</dbReference>
<evidence type="ECO:0000313" key="11">
    <source>
        <dbReference type="Proteomes" id="UP001479436"/>
    </source>
</evidence>
<evidence type="ECO:0000313" key="10">
    <source>
        <dbReference type="EMBL" id="KAK9766217.1"/>
    </source>
</evidence>
<dbReference type="Pfam" id="PF01490">
    <property type="entry name" value="Aa_trans"/>
    <property type="match status" value="1"/>
</dbReference>
<feature type="transmembrane region" description="Helical" evidence="8">
    <location>
        <begin position="320"/>
        <end position="339"/>
    </location>
</feature>
<dbReference type="Proteomes" id="UP001479436">
    <property type="component" value="Unassembled WGS sequence"/>
</dbReference>
<dbReference type="PANTHER" id="PTHR22950">
    <property type="entry name" value="AMINO ACID TRANSPORTER"/>
    <property type="match status" value="1"/>
</dbReference>
<organism evidence="10 11">
    <name type="scientific">Basidiobolus ranarum</name>
    <dbReference type="NCBI Taxonomy" id="34480"/>
    <lineage>
        <taxon>Eukaryota</taxon>
        <taxon>Fungi</taxon>
        <taxon>Fungi incertae sedis</taxon>
        <taxon>Zoopagomycota</taxon>
        <taxon>Entomophthoromycotina</taxon>
        <taxon>Basidiobolomycetes</taxon>
        <taxon>Basidiobolales</taxon>
        <taxon>Basidiobolaceae</taxon>
        <taxon>Basidiobolus</taxon>
    </lineage>
</organism>
<sequence length="491" mass="53936">MSSFRSSYTARSRASRVTEGALSSSHKSTTLHLLSNAFPDAEDIVGESYLRPSECTMSLPTSSHDEFQFPEAMMPDEKSILLEDPHCINLVDEPTSTFSQSVFNAVNVLMGLAILSLPYAFKITGWVLGLFMLLVFCLLTRYTAILLRKCLDLDPSMMSLSDVGYAAFGNKGRIGMAVLLVAELLATSVALLMVFADSIHALYPNSDLNLLKVIGILVLIPSTWVPLSILAYTSIVGIISTIALVVVVVINGLSTTISPGSLLVPAPTNLWPTMPMSIPISFGLLMAGFAGHAVFASIYRDMKCPERFPAVLKYSYSITTVIYIVMAGGGYLMFGNSVYHEIIVNLVENPNYNQFLTRLVVWTVVLNPISKFGLTLNPANLILEIFFSNAPFNLNIRASKPRRIIFRTLLCFFVCLVAILIPGFHRVMALLGSFSCFTISAILPLACHLQLFKDQIGRTQKFIDWSLIIICTILAVVGTVWTFLPTELIEA</sequence>
<keyword evidence="11" id="KW-1185">Reference proteome</keyword>